<protein>
    <recommendedName>
        <fullName evidence="4 13">Tetraacyldisaccharide 4'-kinase</fullName>
        <ecNumber evidence="3 13">2.7.1.130</ecNumber>
    </recommendedName>
    <alternativeName>
        <fullName evidence="12 13">Lipid A 4'-kinase</fullName>
    </alternativeName>
</protein>
<comment type="similarity">
    <text evidence="13">Belongs to the LpxK family.</text>
</comment>
<keyword evidence="9 13" id="KW-0418">Kinase</keyword>
<keyword evidence="8 13" id="KW-0547">Nucleotide-binding</keyword>
<evidence type="ECO:0000256" key="9">
    <source>
        <dbReference type="ARBA" id="ARBA00022777"/>
    </source>
</evidence>
<dbReference type="GO" id="GO:0009029">
    <property type="term" value="F:lipid-A 4'-kinase activity"/>
    <property type="evidence" value="ECO:0007669"/>
    <property type="project" value="UniProtKB-UniRule"/>
</dbReference>
<evidence type="ECO:0000256" key="13">
    <source>
        <dbReference type="HAMAP-Rule" id="MF_00409"/>
    </source>
</evidence>
<gene>
    <name evidence="13 14" type="primary">lpxK</name>
    <name evidence="14" type="ORF">H7849_04485</name>
</gene>
<name>A0A7G8BL11_9BACT</name>
<dbReference type="SUPFAM" id="SSF52540">
    <property type="entry name" value="P-loop containing nucleoside triphosphate hydrolases"/>
    <property type="match status" value="1"/>
</dbReference>
<comment type="pathway">
    <text evidence="2 13">Glycolipid biosynthesis; lipid IV(A) biosynthesis; lipid IV(A) from (3R)-3-hydroxytetradecanoyl-[acyl-carrier-protein] and UDP-N-acetyl-alpha-D-glucosamine: step 6/6.</text>
</comment>
<keyword evidence="5 13" id="KW-0444">Lipid biosynthesis</keyword>
<dbReference type="NCBIfam" id="TIGR00682">
    <property type="entry name" value="lpxK"/>
    <property type="match status" value="1"/>
</dbReference>
<evidence type="ECO:0000256" key="12">
    <source>
        <dbReference type="ARBA" id="ARBA00029757"/>
    </source>
</evidence>
<evidence type="ECO:0000256" key="11">
    <source>
        <dbReference type="ARBA" id="ARBA00023098"/>
    </source>
</evidence>
<dbReference type="PANTHER" id="PTHR42724">
    <property type="entry name" value="TETRAACYLDISACCHARIDE 4'-KINASE"/>
    <property type="match status" value="1"/>
</dbReference>
<dbReference type="Pfam" id="PF02606">
    <property type="entry name" value="LpxK"/>
    <property type="match status" value="1"/>
</dbReference>
<evidence type="ECO:0000256" key="10">
    <source>
        <dbReference type="ARBA" id="ARBA00022840"/>
    </source>
</evidence>
<keyword evidence="6 13" id="KW-0441">Lipid A biosynthesis</keyword>
<dbReference type="InterPro" id="IPR003758">
    <property type="entry name" value="LpxK"/>
</dbReference>
<dbReference type="RefSeq" id="WP_186744486.1">
    <property type="nucleotide sequence ID" value="NZ_CP060394.1"/>
</dbReference>
<dbReference type="KEGG" id="adin:H7849_04485"/>
<organism evidence="14 15">
    <name type="scientific">Alloacidobacterium dinghuense</name>
    <dbReference type="NCBI Taxonomy" id="2763107"/>
    <lineage>
        <taxon>Bacteria</taxon>
        <taxon>Pseudomonadati</taxon>
        <taxon>Acidobacteriota</taxon>
        <taxon>Terriglobia</taxon>
        <taxon>Terriglobales</taxon>
        <taxon>Acidobacteriaceae</taxon>
        <taxon>Alloacidobacterium</taxon>
    </lineage>
</organism>
<evidence type="ECO:0000256" key="7">
    <source>
        <dbReference type="ARBA" id="ARBA00022679"/>
    </source>
</evidence>
<dbReference type="GO" id="GO:0005886">
    <property type="term" value="C:plasma membrane"/>
    <property type="evidence" value="ECO:0007669"/>
    <property type="project" value="TreeGrafter"/>
</dbReference>
<dbReference type="Proteomes" id="UP000515312">
    <property type="component" value="Chromosome"/>
</dbReference>
<keyword evidence="15" id="KW-1185">Reference proteome</keyword>
<dbReference type="EMBL" id="CP060394">
    <property type="protein sequence ID" value="QNI33231.1"/>
    <property type="molecule type" value="Genomic_DNA"/>
</dbReference>
<evidence type="ECO:0000256" key="3">
    <source>
        <dbReference type="ARBA" id="ARBA00012071"/>
    </source>
</evidence>
<evidence type="ECO:0000256" key="5">
    <source>
        <dbReference type="ARBA" id="ARBA00022516"/>
    </source>
</evidence>
<evidence type="ECO:0000256" key="1">
    <source>
        <dbReference type="ARBA" id="ARBA00002274"/>
    </source>
</evidence>
<dbReference type="GO" id="GO:0005524">
    <property type="term" value="F:ATP binding"/>
    <property type="evidence" value="ECO:0007669"/>
    <property type="project" value="UniProtKB-UniRule"/>
</dbReference>
<dbReference type="InterPro" id="IPR027417">
    <property type="entry name" value="P-loop_NTPase"/>
</dbReference>
<feature type="binding site" evidence="13">
    <location>
        <begin position="45"/>
        <end position="52"/>
    </location>
    <ligand>
        <name>ATP</name>
        <dbReference type="ChEBI" id="CHEBI:30616"/>
    </ligand>
</feature>
<comment type="function">
    <text evidence="1 13">Transfers the gamma-phosphate of ATP to the 4'-position of a tetraacyldisaccharide 1-phosphate intermediate (termed DS-1-P) to form tetraacyldisaccharide 1,4'-bis-phosphate (lipid IVA).</text>
</comment>
<dbReference type="EC" id="2.7.1.130" evidence="3 13"/>
<evidence type="ECO:0000313" key="14">
    <source>
        <dbReference type="EMBL" id="QNI33231.1"/>
    </source>
</evidence>
<evidence type="ECO:0000256" key="4">
    <source>
        <dbReference type="ARBA" id="ARBA00016436"/>
    </source>
</evidence>
<keyword evidence="7 13" id="KW-0808">Transferase</keyword>
<dbReference type="PANTHER" id="PTHR42724:SF1">
    <property type="entry name" value="TETRAACYLDISACCHARIDE 4'-KINASE, MITOCHONDRIAL-RELATED"/>
    <property type="match status" value="1"/>
</dbReference>
<keyword evidence="11 13" id="KW-0443">Lipid metabolism</keyword>
<keyword evidence="10 13" id="KW-0067">ATP-binding</keyword>
<evidence type="ECO:0000256" key="2">
    <source>
        <dbReference type="ARBA" id="ARBA00004870"/>
    </source>
</evidence>
<dbReference type="HAMAP" id="MF_00409">
    <property type="entry name" value="LpxK"/>
    <property type="match status" value="1"/>
</dbReference>
<dbReference type="UniPathway" id="UPA00359">
    <property type="reaction ID" value="UER00482"/>
</dbReference>
<sequence>MTRRLLFPLNPIYAAAVGAKNAAFDKGLVRARRLLWSVISVGNISVGGSGKTPFVIALARLLKQHGVYVDVLSRGYGRNSDAVEQVDPTGDVERFGDEPVLIAQSANVPVYVGARRYAAGLLAENILGNKGIHLLDDGFQHRRLARAVDIVVMHRSDLQEKLLPSGNLRESLGSLHRASVLVLREEDVDLEQELKRRGIEKPVWFVKRSIILPENLGKAVAFCGIGRPDEFFHSLQKLEGKIVARSTFGDHHRYSEGDVQQLIRMAQAQRAEAFLTTEKDLVRLSPTQRTMMASVVPLKVAKLVTAVHDEASVLQSLEGLLPPNFAHSL</sequence>
<evidence type="ECO:0000256" key="8">
    <source>
        <dbReference type="ARBA" id="ARBA00022741"/>
    </source>
</evidence>
<evidence type="ECO:0000256" key="6">
    <source>
        <dbReference type="ARBA" id="ARBA00022556"/>
    </source>
</evidence>
<accession>A0A7G8BL11</accession>
<evidence type="ECO:0000313" key="15">
    <source>
        <dbReference type="Proteomes" id="UP000515312"/>
    </source>
</evidence>
<dbReference type="GO" id="GO:0009245">
    <property type="term" value="P:lipid A biosynthetic process"/>
    <property type="evidence" value="ECO:0007669"/>
    <property type="project" value="UniProtKB-UniRule"/>
</dbReference>
<dbReference type="AlphaFoldDB" id="A0A7G8BL11"/>
<comment type="catalytic activity">
    <reaction evidence="13">
        <text>a lipid A disaccharide + ATP = a lipid IVA + ADP + H(+)</text>
        <dbReference type="Rhea" id="RHEA:67840"/>
        <dbReference type="ChEBI" id="CHEBI:15378"/>
        <dbReference type="ChEBI" id="CHEBI:30616"/>
        <dbReference type="ChEBI" id="CHEBI:176343"/>
        <dbReference type="ChEBI" id="CHEBI:176425"/>
        <dbReference type="ChEBI" id="CHEBI:456216"/>
        <dbReference type="EC" id="2.7.1.130"/>
    </reaction>
</comment>
<dbReference type="GO" id="GO:0009244">
    <property type="term" value="P:lipopolysaccharide core region biosynthetic process"/>
    <property type="evidence" value="ECO:0007669"/>
    <property type="project" value="TreeGrafter"/>
</dbReference>
<proteinExistence type="inferred from homology"/>
<reference evidence="14 15" key="1">
    <citation type="submission" date="2020-08" db="EMBL/GenBank/DDBJ databases">
        <title>Edaphobacter telluris sp. nov. and Acidobacterium dinghuensis sp. nov., two acidobacteria isolated from forest soil.</title>
        <authorList>
            <person name="Fu J."/>
            <person name="Qiu L."/>
        </authorList>
    </citation>
    <scope>NUCLEOTIDE SEQUENCE [LARGE SCALE GENOMIC DNA]</scope>
    <source>
        <strain evidence="14">4Y35</strain>
    </source>
</reference>